<sequence length="181" mass="21486">MEDCEESLVRRLKAGDVEAYHQLIEYYGEKLLRLAYIIIGDYQLAEDTLQESYINIYRNIHRFSGKSTLLTWVTRITINNAKQALRKKRRKAWIAFHDGVKESSETPSITYEIIKKEEIAKIREILMDLPLKYRETLYLYYYEEMKIKEIATILDIGESGVKSRLQRGRNMLGERLRKELD</sequence>
<keyword evidence="1" id="KW-0805">Transcription regulation</keyword>
<keyword evidence="2" id="KW-0731">Sigma factor</keyword>
<dbReference type="Proteomes" id="UP000779508">
    <property type="component" value="Unassembled WGS sequence"/>
</dbReference>
<dbReference type="EMBL" id="JAHLQK010000002">
    <property type="protein sequence ID" value="MBU5675937.1"/>
    <property type="molecule type" value="Genomic_DNA"/>
</dbReference>
<dbReference type="CDD" id="cd06171">
    <property type="entry name" value="Sigma70_r4"/>
    <property type="match status" value="1"/>
</dbReference>
<name>A0ABS6G0B1_9FIRM</name>
<evidence type="ECO:0000256" key="3">
    <source>
        <dbReference type="ARBA" id="ARBA00023163"/>
    </source>
</evidence>
<feature type="domain" description="RNA polymerase sigma-70 region 2" evidence="4">
    <location>
        <begin position="23"/>
        <end position="90"/>
    </location>
</feature>
<comment type="caution">
    <text evidence="6">The sequence shown here is derived from an EMBL/GenBank/DDBJ whole genome shotgun (WGS) entry which is preliminary data.</text>
</comment>
<dbReference type="Pfam" id="PF08281">
    <property type="entry name" value="Sigma70_r4_2"/>
    <property type="match status" value="1"/>
</dbReference>
<proteinExistence type="predicted"/>
<organism evidence="6 7">
    <name type="scientific">Alkaliphilus flagellatus</name>
    <dbReference type="NCBI Taxonomy" id="2841507"/>
    <lineage>
        <taxon>Bacteria</taxon>
        <taxon>Bacillati</taxon>
        <taxon>Bacillota</taxon>
        <taxon>Clostridia</taxon>
        <taxon>Peptostreptococcales</taxon>
        <taxon>Natronincolaceae</taxon>
        <taxon>Alkaliphilus</taxon>
    </lineage>
</organism>
<dbReference type="NCBIfam" id="TIGR02937">
    <property type="entry name" value="sigma70-ECF"/>
    <property type="match status" value="1"/>
</dbReference>
<evidence type="ECO:0000313" key="7">
    <source>
        <dbReference type="Proteomes" id="UP000779508"/>
    </source>
</evidence>
<dbReference type="InterPro" id="IPR039425">
    <property type="entry name" value="RNA_pol_sigma-70-like"/>
</dbReference>
<evidence type="ECO:0000259" key="5">
    <source>
        <dbReference type="Pfam" id="PF08281"/>
    </source>
</evidence>
<reference evidence="6 7" key="1">
    <citation type="submission" date="2021-06" db="EMBL/GenBank/DDBJ databases">
        <authorList>
            <person name="Sun Q."/>
            <person name="Li D."/>
        </authorList>
    </citation>
    <scope>NUCLEOTIDE SEQUENCE [LARGE SCALE GENOMIC DNA]</scope>
    <source>
        <strain evidence="6 7">MSJ-5</strain>
    </source>
</reference>
<dbReference type="InterPro" id="IPR013249">
    <property type="entry name" value="RNA_pol_sigma70_r4_t2"/>
</dbReference>
<dbReference type="Pfam" id="PF04542">
    <property type="entry name" value="Sigma70_r2"/>
    <property type="match status" value="1"/>
</dbReference>
<dbReference type="InterPro" id="IPR007627">
    <property type="entry name" value="RNA_pol_sigma70_r2"/>
</dbReference>
<evidence type="ECO:0000256" key="1">
    <source>
        <dbReference type="ARBA" id="ARBA00023015"/>
    </source>
</evidence>
<accession>A0ABS6G0B1</accession>
<dbReference type="RefSeq" id="WP_216415427.1">
    <property type="nucleotide sequence ID" value="NZ_JAHLQK010000002.1"/>
</dbReference>
<protein>
    <submittedName>
        <fullName evidence="6">Sigma-70 family RNA polymerase sigma factor</fullName>
    </submittedName>
</protein>
<gene>
    <name evidence="6" type="ORF">KQI88_05875</name>
</gene>
<evidence type="ECO:0000313" key="6">
    <source>
        <dbReference type="EMBL" id="MBU5675937.1"/>
    </source>
</evidence>
<dbReference type="PANTHER" id="PTHR43133:SF60">
    <property type="entry name" value="RNA POLYMERASE SIGMA FACTOR SIGV"/>
    <property type="match status" value="1"/>
</dbReference>
<evidence type="ECO:0000259" key="4">
    <source>
        <dbReference type="Pfam" id="PF04542"/>
    </source>
</evidence>
<keyword evidence="7" id="KW-1185">Reference proteome</keyword>
<keyword evidence="3" id="KW-0804">Transcription</keyword>
<evidence type="ECO:0000256" key="2">
    <source>
        <dbReference type="ARBA" id="ARBA00023082"/>
    </source>
</evidence>
<feature type="domain" description="RNA polymerase sigma factor 70 region 4 type 2" evidence="5">
    <location>
        <begin position="121"/>
        <end position="171"/>
    </location>
</feature>
<dbReference type="PANTHER" id="PTHR43133">
    <property type="entry name" value="RNA POLYMERASE ECF-TYPE SIGMA FACTO"/>
    <property type="match status" value="1"/>
</dbReference>
<dbReference type="InterPro" id="IPR014284">
    <property type="entry name" value="RNA_pol_sigma-70_dom"/>
</dbReference>